<dbReference type="InterPro" id="IPR020144">
    <property type="entry name" value="SpoVAB"/>
</dbReference>
<keyword evidence="1" id="KW-0812">Transmembrane</keyword>
<feature type="transmembrane region" description="Helical" evidence="1">
    <location>
        <begin position="114"/>
        <end position="135"/>
    </location>
</feature>
<feature type="transmembrane region" description="Helical" evidence="1">
    <location>
        <begin position="72"/>
        <end position="102"/>
    </location>
</feature>
<dbReference type="Proteomes" id="UP000702954">
    <property type="component" value="Unassembled WGS sequence"/>
</dbReference>
<evidence type="ECO:0000313" key="2">
    <source>
        <dbReference type="EMBL" id="GBU04296.1"/>
    </source>
</evidence>
<dbReference type="Proteomes" id="UP000294613">
    <property type="component" value="Unassembled WGS sequence"/>
</dbReference>
<proteinExistence type="predicted"/>
<feature type="transmembrane region" description="Helical" evidence="1">
    <location>
        <begin position="6"/>
        <end position="33"/>
    </location>
</feature>
<name>A0A4R3JQ12_9FIRM</name>
<protein>
    <submittedName>
        <fullName evidence="3">Stage V sporulation protein AB</fullName>
    </submittedName>
</protein>
<comment type="caution">
    <text evidence="3">The sequence shown here is derived from an EMBL/GenBank/DDBJ whole genome shotgun (WGS) entry which is preliminary data.</text>
</comment>
<dbReference type="Pfam" id="PF13782">
    <property type="entry name" value="SpoVAB"/>
    <property type="match status" value="1"/>
</dbReference>
<evidence type="ECO:0000313" key="5">
    <source>
        <dbReference type="Proteomes" id="UP000702954"/>
    </source>
</evidence>
<dbReference type="RefSeq" id="WP_116441246.1">
    <property type="nucleotide sequence ID" value="NZ_BHEO01000002.1"/>
</dbReference>
<organism evidence="3 4">
    <name type="scientific">Faecalimonas umbilicata</name>
    <dbReference type="NCBI Taxonomy" id="1912855"/>
    <lineage>
        <taxon>Bacteria</taxon>
        <taxon>Bacillati</taxon>
        <taxon>Bacillota</taxon>
        <taxon>Clostridia</taxon>
        <taxon>Lachnospirales</taxon>
        <taxon>Lachnospiraceae</taxon>
        <taxon>Faecalimonas</taxon>
    </lineage>
</organism>
<dbReference type="EMBL" id="BHEO01000002">
    <property type="protein sequence ID" value="GBU04296.1"/>
    <property type="molecule type" value="Genomic_DNA"/>
</dbReference>
<evidence type="ECO:0000313" key="3">
    <source>
        <dbReference type="EMBL" id="TCS68880.1"/>
    </source>
</evidence>
<accession>A0A4R3JQ12</accession>
<evidence type="ECO:0000256" key="1">
    <source>
        <dbReference type="SAM" id="Phobius"/>
    </source>
</evidence>
<keyword evidence="1" id="KW-1133">Transmembrane helix</keyword>
<gene>
    <name evidence="3" type="ORF">EDD74_10684</name>
    <name evidence="2" type="ORF">FAEUMB_08370</name>
</gene>
<sequence length="139" mass="15071">MWIKQMILVVLGLSAGVAAAGGLFSFIVGLGVVSEFADRTHTGDCVLLYEEAIALGGIFGNLFYLFPVTIPYGQIFVPIFGVFGGIFVGCWAMTLAEILNIFPIFIRRVKLLRAIPYIIAGIAFGKGIGSLIYFWKGWG</sequence>
<reference evidence="3 4" key="2">
    <citation type="submission" date="2019-03" db="EMBL/GenBank/DDBJ databases">
        <title>Genomic Encyclopedia of Type Strains, Phase IV (KMG-IV): sequencing the most valuable type-strain genomes for metagenomic binning, comparative biology and taxonomic classification.</title>
        <authorList>
            <person name="Goeker M."/>
        </authorList>
    </citation>
    <scope>NUCLEOTIDE SEQUENCE [LARGE SCALE GENOMIC DNA]</scope>
    <source>
        <strain evidence="3 4">DSM 103426</strain>
    </source>
</reference>
<keyword evidence="1" id="KW-0472">Membrane</keyword>
<keyword evidence="5" id="KW-1185">Reference proteome</keyword>
<reference evidence="2 5" key="1">
    <citation type="journal article" date="2018" name="Int. J. Syst. Evol. Microbiol.">
        <title>Draft Genome Sequence of Faecalimonas umbilicata JCM 30896T, an Acetate-Producing Bacterium Isolated from Human Feces.</title>
        <authorList>
            <person name="Sakamoto M."/>
            <person name="Ikeyama N."/>
            <person name="Yuki M."/>
            <person name="Ohkuma M."/>
        </authorList>
    </citation>
    <scope>NUCLEOTIDE SEQUENCE [LARGE SCALE GENOMIC DNA]</scope>
    <source>
        <strain evidence="2 5">EGH7</strain>
    </source>
</reference>
<dbReference type="AlphaFoldDB" id="A0A4R3JQ12"/>
<evidence type="ECO:0000313" key="4">
    <source>
        <dbReference type="Proteomes" id="UP000294613"/>
    </source>
</evidence>
<dbReference type="EMBL" id="SLZV01000006">
    <property type="protein sequence ID" value="TCS68880.1"/>
    <property type="molecule type" value="Genomic_DNA"/>
</dbReference>